<accession>A0ABX2JGS6</accession>
<feature type="domain" description="Smr" evidence="1">
    <location>
        <begin position="90"/>
        <end position="178"/>
    </location>
</feature>
<dbReference type="RefSeq" id="WP_174194422.1">
    <property type="nucleotide sequence ID" value="NZ_JABULH010000004.1"/>
</dbReference>
<reference evidence="2 3" key="1">
    <citation type="submission" date="2020-06" db="EMBL/GenBank/DDBJ databases">
        <title>Sphingomonas hominis sp. nov., a member of the Sphingomonas, isolated from the hair of a 22-year-old girl.</title>
        <authorList>
            <person name="Zhang D.-F."/>
            <person name="Cui X.-W."/>
        </authorList>
    </citation>
    <scope>NUCLEOTIDE SEQUENCE [LARGE SCALE GENOMIC DNA]</scope>
    <source>
        <strain evidence="2 3">HHU CXW</strain>
    </source>
</reference>
<proteinExistence type="predicted"/>
<dbReference type="SUPFAM" id="SSF160443">
    <property type="entry name" value="SMR domain-like"/>
    <property type="match status" value="1"/>
</dbReference>
<evidence type="ECO:0000313" key="3">
    <source>
        <dbReference type="Proteomes" id="UP000621447"/>
    </source>
</evidence>
<dbReference type="Proteomes" id="UP000621447">
    <property type="component" value="Unassembled WGS sequence"/>
</dbReference>
<dbReference type="PROSITE" id="PS50828">
    <property type="entry name" value="SMR"/>
    <property type="match status" value="1"/>
</dbReference>
<name>A0ABX2JGS6_9SPHN</name>
<sequence>MGRRLAPEETSAWAQVRATVRPLRPEKLIPIPIVGAPSKPVKAKPAPPTTVQMPPPARVAAPLARATGNTLDRSWDRKLSTGMASPDRTIDLHGHTLASAHAMLDYQLDQSIRQGERMILLVTGRLPRKESERPHARGAIRAAIGDWLQLSRHADMIAAVRNAHPRHGGAGALYVILRRKR</sequence>
<comment type="caution">
    <text evidence="2">The sequence shown here is derived from an EMBL/GenBank/DDBJ whole genome shotgun (WGS) entry which is preliminary data.</text>
</comment>
<protein>
    <submittedName>
        <fullName evidence="2">Smr/MutS family protein</fullName>
    </submittedName>
</protein>
<dbReference type="InterPro" id="IPR002625">
    <property type="entry name" value="Smr_dom"/>
</dbReference>
<dbReference type="Pfam" id="PF01713">
    <property type="entry name" value="Smr"/>
    <property type="match status" value="1"/>
</dbReference>
<dbReference type="PANTHER" id="PTHR35562">
    <property type="entry name" value="DNA ENDONUCLEASE SMRA-RELATED"/>
    <property type="match status" value="1"/>
</dbReference>
<dbReference type="PANTHER" id="PTHR35562:SF2">
    <property type="entry name" value="DNA ENDONUCLEASE SMRA-RELATED"/>
    <property type="match status" value="1"/>
</dbReference>
<organism evidence="2 3">
    <name type="scientific">Sphingomonas hominis</name>
    <dbReference type="NCBI Taxonomy" id="2741495"/>
    <lineage>
        <taxon>Bacteria</taxon>
        <taxon>Pseudomonadati</taxon>
        <taxon>Pseudomonadota</taxon>
        <taxon>Alphaproteobacteria</taxon>
        <taxon>Sphingomonadales</taxon>
        <taxon>Sphingomonadaceae</taxon>
        <taxon>Sphingomonas</taxon>
    </lineage>
</organism>
<dbReference type="Gene3D" id="3.30.1370.110">
    <property type="match status" value="1"/>
</dbReference>
<keyword evidence="3" id="KW-1185">Reference proteome</keyword>
<dbReference type="InterPro" id="IPR036063">
    <property type="entry name" value="Smr_dom_sf"/>
</dbReference>
<evidence type="ECO:0000313" key="2">
    <source>
        <dbReference type="EMBL" id="NTS65810.1"/>
    </source>
</evidence>
<evidence type="ECO:0000259" key="1">
    <source>
        <dbReference type="PROSITE" id="PS50828"/>
    </source>
</evidence>
<dbReference type="EMBL" id="JABULH010000004">
    <property type="protein sequence ID" value="NTS65810.1"/>
    <property type="molecule type" value="Genomic_DNA"/>
</dbReference>
<gene>
    <name evidence="2" type="ORF">HRV97_11620</name>
</gene>